<dbReference type="Proteomes" id="UP000051330">
    <property type="component" value="Unassembled WGS sequence"/>
</dbReference>
<dbReference type="GO" id="GO:0006014">
    <property type="term" value="P:D-ribose metabolic process"/>
    <property type="evidence" value="ECO:0007669"/>
    <property type="project" value="TreeGrafter"/>
</dbReference>
<dbReference type="InterPro" id="IPR004788">
    <property type="entry name" value="Ribose5P_isomerase_type_A"/>
</dbReference>
<dbReference type="Pfam" id="PF06026">
    <property type="entry name" value="Rib_5-P_isom_A"/>
    <property type="match status" value="1"/>
</dbReference>
<evidence type="ECO:0000313" key="5">
    <source>
        <dbReference type="Proteomes" id="UP000051330"/>
    </source>
</evidence>
<dbReference type="EC" id="5.3.1.6" evidence="1"/>
<dbReference type="PANTHER" id="PTHR11934">
    <property type="entry name" value="RIBOSE-5-PHOSPHATE ISOMERASE"/>
    <property type="match status" value="1"/>
</dbReference>
<dbReference type="EMBL" id="AZEC01000013">
    <property type="protein sequence ID" value="KRL11044.1"/>
    <property type="molecule type" value="Genomic_DNA"/>
</dbReference>
<dbReference type="AlphaFoldDB" id="A0A0R1MYI0"/>
<reference evidence="4 5" key="1">
    <citation type="journal article" date="2015" name="Genome Announc.">
        <title>Expanding the biotechnology potential of lactobacilli through comparative genomics of 213 strains and associated genera.</title>
        <authorList>
            <person name="Sun Z."/>
            <person name="Harris H.M."/>
            <person name="McCann A."/>
            <person name="Guo C."/>
            <person name="Argimon S."/>
            <person name="Zhang W."/>
            <person name="Yang X."/>
            <person name="Jeffery I.B."/>
            <person name="Cooney J.C."/>
            <person name="Kagawa T.F."/>
            <person name="Liu W."/>
            <person name="Song Y."/>
            <person name="Salvetti E."/>
            <person name="Wrobel A."/>
            <person name="Rasinkangas P."/>
            <person name="Parkhill J."/>
            <person name="Rea M.C."/>
            <person name="O'Sullivan O."/>
            <person name="Ritari J."/>
            <person name="Douillard F.P."/>
            <person name="Paul Ross R."/>
            <person name="Yang R."/>
            <person name="Briner A.E."/>
            <person name="Felis G.E."/>
            <person name="de Vos W.M."/>
            <person name="Barrangou R."/>
            <person name="Klaenhammer T.R."/>
            <person name="Caufield P.W."/>
            <person name="Cui Y."/>
            <person name="Zhang H."/>
            <person name="O'Toole P.W."/>
        </authorList>
    </citation>
    <scope>NUCLEOTIDE SEQUENCE [LARGE SCALE GENOMIC DNA]</scope>
    <source>
        <strain evidence="4 5">DSM 12744</strain>
    </source>
</reference>
<dbReference type="SUPFAM" id="SSF100950">
    <property type="entry name" value="NagB/RpiA/CoA transferase-like"/>
    <property type="match status" value="1"/>
</dbReference>
<comment type="caution">
    <text evidence="4">The sequence shown here is derived from an EMBL/GenBank/DDBJ whole genome shotgun (WGS) entry which is preliminary data.</text>
</comment>
<evidence type="ECO:0000256" key="3">
    <source>
        <dbReference type="ARBA" id="ARBA00029734"/>
    </source>
</evidence>
<evidence type="ECO:0000256" key="1">
    <source>
        <dbReference type="ARBA" id="ARBA00011959"/>
    </source>
</evidence>
<evidence type="ECO:0000313" key="4">
    <source>
        <dbReference type="EMBL" id="KRL11044.1"/>
    </source>
</evidence>
<dbReference type="PATRIC" id="fig|1423792.3.peg.782"/>
<protein>
    <recommendedName>
        <fullName evidence="1">ribose-5-phosphate isomerase</fullName>
        <ecNumber evidence="1">5.3.1.6</ecNumber>
    </recommendedName>
    <alternativeName>
        <fullName evidence="3">Phosphoriboisomerase</fullName>
    </alternativeName>
</protein>
<dbReference type="Gene3D" id="3.30.70.260">
    <property type="match status" value="1"/>
</dbReference>
<proteinExistence type="predicted"/>
<dbReference type="RefSeq" id="WP_057821706.1">
    <property type="nucleotide sequence ID" value="NZ_AZEC01000013.1"/>
</dbReference>
<dbReference type="GO" id="GO:0005829">
    <property type="term" value="C:cytosol"/>
    <property type="evidence" value="ECO:0007669"/>
    <property type="project" value="TreeGrafter"/>
</dbReference>
<keyword evidence="5" id="KW-1185">Reference proteome</keyword>
<sequence>MIFLSPVTKQALQYIQPHMTVSLGGGRHMQSLADAIAAAVITDLRITSPSELTRAYCRERHLPTIAQPNHIDVAFDGCDSADADLNLLKSNGGIHTQEKVYAQLAQSYIILAPSTRVQHQLDPQVPLCLEVVPACAALVGQFAAGLGLKVQQRVAANYAGYVYTSQGNVLLDCHAADWTNIAQIADQLSRFNGVVSTSYFANLTSCILAEAADGTVTVIKKGDLK</sequence>
<dbReference type="InterPro" id="IPR037171">
    <property type="entry name" value="NagB/RpiA_transferase-like"/>
</dbReference>
<evidence type="ECO:0000256" key="2">
    <source>
        <dbReference type="ARBA" id="ARBA00023235"/>
    </source>
</evidence>
<dbReference type="GO" id="GO:0004751">
    <property type="term" value="F:ribose-5-phosphate isomerase activity"/>
    <property type="evidence" value="ECO:0007669"/>
    <property type="project" value="UniProtKB-EC"/>
</dbReference>
<organism evidence="4 5">
    <name type="scientific">Schleiferilactobacillus perolens DSM 12744</name>
    <dbReference type="NCBI Taxonomy" id="1423792"/>
    <lineage>
        <taxon>Bacteria</taxon>
        <taxon>Bacillati</taxon>
        <taxon>Bacillota</taxon>
        <taxon>Bacilli</taxon>
        <taxon>Lactobacillales</taxon>
        <taxon>Lactobacillaceae</taxon>
        <taxon>Schleiferilactobacillus</taxon>
    </lineage>
</organism>
<dbReference type="STRING" id="1423792.FD09_GL000766"/>
<keyword evidence="2 4" id="KW-0413">Isomerase</keyword>
<accession>A0A0R1MYI0</accession>
<dbReference type="SUPFAM" id="SSF75445">
    <property type="entry name" value="D-ribose-5-phosphate isomerase (RpiA), lid domain"/>
    <property type="match status" value="1"/>
</dbReference>
<dbReference type="Gene3D" id="3.40.50.1360">
    <property type="match status" value="1"/>
</dbReference>
<dbReference type="PANTHER" id="PTHR11934:SF0">
    <property type="entry name" value="RIBOSE-5-PHOSPHATE ISOMERASE"/>
    <property type="match status" value="1"/>
</dbReference>
<dbReference type="GO" id="GO:0009052">
    <property type="term" value="P:pentose-phosphate shunt, non-oxidative branch"/>
    <property type="evidence" value="ECO:0007669"/>
    <property type="project" value="InterPro"/>
</dbReference>
<gene>
    <name evidence="4" type="ORF">FD09_GL000766</name>
</gene>
<name>A0A0R1MYI0_9LACO</name>